<proteinExistence type="predicted"/>
<evidence type="ECO:0000313" key="2">
    <source>
        <dbReference type="EMBL" id="MCI48701.1"/>
    </source>
</evidence>
<name>A0A392SIK6_9FABA</name>
<accession>A0A392SIK6</accession>
<reference evidence="2 3" key="1">
    <citation type="journal article" date="2018" name="Front. Plant Sci.">
        <title>Red Clover (Trifolium pratense) and Zigzag Clover (T. medium) - A Picture of Genomic Similarities and Differences.</title>
        <authorList>
            <person name="Dluhosova J."/>
            <person name="Istvanek J."/>
            <person name="Nedelnik J."/>
            <person name="Repkova J."/>
        </authorList>
    </citation>
    <scope>NUCLEOTIDE SEQUENCE [LARGE SCALE GENOMIC DNA]</scope>
    <source>
        <strain evidence="3">cv. 10/8</strain>
        <tissue evidence="2">Leaf</tissue>
    </source>
</reference>
<feature type="compositionally biased region" description="Polar residues" evidence="1">
    <location>
        <begin position="7"/>
        <end position="22"/>
    </location>
</feature>
<dbReference type="Proteomes" id="UP000265520">
    <property type="component" value="Unassembled WGS sequence"/>
</dbReference>
<dbReference type="EMBL" id="LXQA010390345">
    <property type="protein sequence ID" value="MCI48701.1"/>
    <property type="molecule type" value="Genomic_DNA"/>
</dbReference>
<organism evidence="2 3">
    <name type="scientific">Trifolium medium</name>
    <dbReference type="NCBI Taxonomy" id="97028"/>
    <lineage>
        <taxon>Eukaryota</taxon>
        <taxon>Viridiplantae</taxon>
        <taxon>Streptophyta</taxon>
        <taxon>Embryophyta</taxon>
        <taxon>Tracheophyta</taxon>
        <taxon>Spermatophyta</taxon>
        <taxon>Magnoliopsida</taxon>
        <taxon>eudicotyledons</taxon>
        <taxon>Gunneridae</taxon>
        <taxon>Pentapetalae</taxon>
        <taxon>rosids</taxon>
        <taxon>fabids</taxon>
        <taxon>Fabales</taxon>
        <taxon>Fabaceae</taxon>
        <taxon>Papilionoideae</taxon>
        <taxon>50 kb inversion clade</taxon>
        <taxon>NPAAA clade</taxon>
        <taxon>Hologalegina</taxon>
        <taxon>IRL clade</taxon>
        <taxon>Trifolieae</taxon>
        <taxon>Trifolium</taxon>
    </lineage>
</organism>
<evidence type="ECO:0000313" key="3">
    <source>
        <dbReference type="Proteomes" id="UP000265520"/>
    </source>
</evidence>
<comment type="caution">
    <text evidence="2">The sequence shown here is derived from an EMBL/GenBank/DDBJ whole genome shotgun (WGS) entry which is preliminary data.</text>
</comment>
<feature type="non-terminal residue" evidence="2">
    <location>
        <position position="1"/>
    </location>
</feature>
<protein>
    <submittedName>
        <fullName evidence="2">Uncharacterized protein</fullName>
    </submittedName>
</protein>
<sequence length="41" mass="4660">SEFAARQNRTFQTQSESQRALTSSLAKRNIFSLSEHSSETK</sequence>
<keyword evidence="3" id="KW-1185">Reference proteome</keyword>
<evidence type="ECO:0000256" key="1">
    <source>
        <dbReference type="SAM" id="MobiDB-lite"/>
    </source>
</evidence>
<feature type="region of interest" description="Disordered" evidence="1">
    <location>
        <begin position="1"/>
        <end position="22"/>
    </location>
</feature>
<dbReference type="AlphaFoldDB" id="A0A392SIK6"/>